<evidence type="ECO:0000256" key="1">
    <source>
        <dbReference type="ARBA" id="ARBA00022723"/>
    </source>
</evidence>
<feature type="compositionally biased region" description="Polar residues" evidence="4">
    <location>
        <begin position="232"/>
        <end position="243"/>
    </location>
</feature>
<feature type="region of interest" description="Disordered" evidence="4">
    <location>
        <begin position="450"/>
        <end position="495"/>
    </location>
</feature>
<dbReference type="PANTHER" id="PTHR34524:SF6">
    <property type="entry name" value="CALCYPHOSINE LIKE"/>
    <property type="match status" value="1"/>
</dbReference>
<dbReference type="EMBL" id="NBNE01002310">
    <property type="protein sequence ID" value="OWZ10844.1"/>
    <property type="molecule type" value="Genomic_DNA"/>
</dbReference>
<dbReference type="AlphaFoldDB" id="A0A225W0E3"/>
<reference evidence="7" key="1">
    <citation type="submission" date="2017-03" db="EMBL/GenBank/DDBJ databases">
        <title>Phytopthora megakarya and P. palmivora, two closely related causual agents of cacao black pod achieved similar genome size and gene model numbers by different mechanisms.</title>
        <authorList>
            <person name="Ali S."/>
            <person name="Shao J."/>
            <person name="Larry D.J."/>
            <person name="Kronmiller B."/>
            <person name="Shen D."/>
            <person name="Strem M.D."/>
            <person name="Melnick R.L."/>
            <person name="Guiltinan M.J."/>
            <person name="Tyler B.M."/>
            <person name="Meinhardt L.W."/>
            <person name="Bailey B.A."/>
        </authorList>
    </citation>
    <scope>NUCLEOTIDE SEQUENCE [LARGE SCALE GENOMIC DNA]</scope>
    <source>
        <strain evidence="7">zdho120</strain>
    </source>
</reference>
<feature type="compositionally biased region" description="Basic and acidic residues" evidence="4">
    <location>
        <begin position="218"/>
        <end position="227"/>
    </location>
</feature>
<dbReference type="Pfam" id="PF14908">
    <property type="entry name" value="HU-CCDC81_euk_1"/>
    <property type="match status" value="1"/>
</dbReference>
<dbReference type="STRING" id="4795.A0A225W0E3"/>
<keyword evidence="2" id="KW-0677">Repeat</keyword>
<sequence>MRISEASHHLKRTSLWEDEYQPNVEAALSTPDILKKATITIRASLGGINPQNIWGALGLHLRKQLMQHKAVNITGFGTFGFDENDKLIFVQDPVFLHMARLCSASRKRGNHVQPALSESEDVVNVDVNELAAEYLQNCNVDLVKSVISSVLAWVVAWAKDGQEMRLSFLPIGEWICNGDSVDFRFSESFCKELARKQAAQMARKSGNGDSWHNSQFEELDRGGDQSRRPLSARTSATTKTSNSRRSKETLSDDISVSTKSAVTRNGSLASHSRNKLQKPTFSSIAKQMPPRSQRSNRTESVVKGASASSVRKSSTRSSSSSRAATPNGQQAFNPAEIEAVTNDIIASVKTGRPVTASIFHEMDPTCSGFVHIDEMVKHYDVSFLPEVRDGKLTRLEALTAFLQEWAYINTEDTNIITFQMFAEYYHNVSACISNDDDFARLMYQTWHLSEENEEQENQAPLDESMNNRPTSASSSMPGSMPQAGDQSCPPGMSKEGISSSEAWAYLRTLLLFPYKQHDGVHTLPTLDNMCRRLGANRVLGDGNETMNVKAFANELMLLDKRLTYKKAYELSRFIASQCGKDIDDNDTIVLQTLYRMLMTTPNEDSLDYNYVEHYATRAIERIRARLKIPENNSDNDSLVDLRTLEKWLQVSSSNGDSLLLKCELRSALQKVDIDISYQDLDYLFVCFDTERQGFIDYELFLEALRSPSSVLPKLTKRHNVSVAPSEKKNFGEPLTPLPLRRRKQVAAREPQPNFRRRNLIQRAIYDQSSRPAATDVIRNLDILERERGRRFRAAQLIQTLFRGFRARHVVTQLRRKLAAKNYRTSALAQERQQWLAERKKNYRTALPTTYGF</sequence>
<feature type="domain" description="CCDC81 HU" evidence="5">
    <location>
        <begin position="51"/>
        <end position="102"/>
    </location>
</feature>
<dbReference type="CDD" id="cd23767">
    <property type="entry name" value="IQCD"/>
    <property type="match status" value="1"/>
</dbReference>
<feature type="compositionally biased region" description="Polar residues" evidence="4">
    <location>
        <begin position="464"/>
        <end position="477"/>
    </location>
</feature>
<comment type="caution">
    <text evidence="6">The sequence shown here is derived from an EMBL/GenBank/DDBJ whole genome shotgun (WGS) entry which is preliminary data.</text>
</comment>
<evidence type="ECO:0000313" key="7">
    <source>
        <dbReference type="Proteomes" id="UP000198211"/>
    </source>
</evidence>
<dbReference type="Proteomes" id="UP000198211">
    <property type="component" value="Unassembled WGS sequence"/>
</dbReference>
<evidence type="ECO:0000259" key="5">
    <source>
        <dbReference type="Pfam" id="PF14908"/>
    </source>
</evidence>
<feature type="compositionally biased region" description="Low complexity" evidence="4">
    <location>
        <begin position="301"/>
        <end position="325"/>
    </location>
</feature>
<dbReference type="PANTHER" id="PTHR34524">
    <property type="entry name" value="CALCYPHOSIN"/>
    <property type="match status" value="1"/>
</dbReference>
<gene>
    <name evidence="6" type="ORF">PHMEG_00016229</name>
</gene>
<name>A0A225W0E3_9STRA</name>
<dbReference type="SUPFAM" id="SSF47473">
    <property type="entry name" value="EF-hand"/>
    <property type="match status" value="1"/>
</dbReference>
<dbReference type="OrthoDB" id="444540at2759"/>
<feature type="region of interest" description="Disordered" evidence="4">
    <location>
        <begin position="204"/>
        <end position="333"/>
    </location>
</feature>
<evidence type="ECO:0000256" key="4">
    <source>
        <dbReference type="SAM" id="MobiDB-lite"/>
    </source>
</evidence>
<organism evidence="6 7">
    <name type="scientific">Phytophthora megakarya</name>
    <dbReference type="NCBI Taxonomy" id="4795"/>
    <lineage>
        <taxon>Eukaryota</taxon>
        <taxon>Sar</taxon>
        <taxon>Stramenopiles</taxon>
        <taxon>Oomycota</taxon>
        <taxon>Peronosporomycetes</taxon>
        <taxon>Peronosporales</taxon>
        <taxon>Peronosporaceae</taxon>
        <taxon>Phytophthora</taxon>
    </lineage>
</organism>
<protein>
    <recommendedName>
        <fullName evidence="5">CCDC81 HU domain-containing protein</fullName>
    </recommendedName>
</protein>
<proteinExistence type="predicted"/>
<keyword evidence="7" id="KW-1185">Reference proteome</keyword>
<evidence type="ECO:0000256" key="3">
    <source>
        <dbReference type="ARBA" id="ARBA00022837"/>
    </source>
</evidence>
<dbReference type="InterPro" id="IPR028034">
    <property type="entry name" value="HU-CCDC81"/>
</dbReference>
<keyword evidence="1" id="KW-0479">Metal-binding</keyword>
<dbReference type="InterPro" id="IPR051581">
    <property type="entry name" value="Ca-bind"/>
</dbReference>
<evidence type="ECO:0000313" key="6">
    <source>
        <dbReference type="EMBL" id="OWZ10844.1"/>
    </source>
</evidence>
<dbReference type="GO" id="GO:0046872">
    <property type="term" value="F:metal ion binding"/>
    <property type="evidence" value="ECO:0007669"/>
    <property type="project" value="UniProtKB-KW"/>
</dbReference>
<dbReference type="Gene3D" id="1.10.238.10">
    <property type="entry name" value="EF-hand"/>
    <property type="match status" value="2"/>
</dbReference>
<evidence type="ECO:0000256" key="2">
    <source>
        <dbReference type="ARBA" id="ARBA00022737"/>
    </source>
</evidence>
<dbReference type="PROSITE" id="PS50096">
    <property type="entry name" value="IQ"/>
    <property type="match status" value="1"/>
</dbReference>
<accession>A0A225W0E3</accession>
<dbReference type="InterPro" id="IPR011992">
    <property type="entry name" value="EF-hand-dom_pair"/>
</dbReference>
<feature type="compositionally biased region" description="Polar residues" evidence="4">
    <location>
        <begin position="252"/>
        <end position="299"/>
    </location>
</feature>
<keyword evidence="3" id="KW-0106">Calcium</keyword>
<feature type="compositionally biased region" description="Polar residues" evidence="4">
    <location>
        <begin position="207"/>
        <end position="216"/>
    </location>
</feature>